<gene>
    <name evidence="1" type="ORF">Ari01nite_51110</name>
</gene>
<name>A0A919K6R9_9ACTN</name>
<organism evidence="1 2">
    <name type="scientific">Paractinoplanes rishiriensis</name>
    <dbReference type="NCBI Taxonomy" id="1050105"/>
    <lineage>
        <taxon>Bacteria</taxon>
        <taxon>Bacillati</taxon>
        <taxon>Actinomycetota</taxon>
        <taxon>Actinomycetes</taxon>
        <taxon>Micromonosporales</taxon>
        <taxon>Micromonosporaceae</taxon>
        <taxon>Paractinoplanes</taxon>
    </lineage>
</organism>
<evidence type="ECO:0000313" key="2">
    <source>
        <dbReference type="Proteomes" id="UP000636960"/>
    </source>
</evidence>
<reference evidence="1" key="1">
    <citation type="submission" date="2021-01" db="EMBL/GenBank/DDBJ databases">
        <title>Whole genome shotgun sequence of Actinoplanes rishiriensis NBRC 108556.</title>
        <authorList>
            <person name="Komaki H."/>
            <person name="Tamura T."/>
        </authorList>
    </citation>
    <scope>NUCLEOTIDE SEQUENCE</scope>
    <source>
        <strain evidence="1">NBRC 108556</strain>
    </source>
</reference>
<dbReference type="AlphaFoldDB" id="A0A919K6R9"/>
<comment type="caution">
    <text evidence="1">The sequence shown here is derived from an EMBL/GenBank/DDBJ whole genome shotgun (WGS) entry which is preliminary data.</text>
</comment>
<protein>
    <submittedName>
        <fullName evidence="1">Uncharacterized protein</fullName>
    </submittedName>
</protein>
<dbReference type="EMBL" id="BOMV01000057">
    <property type="protein sequence ID" value="GIE97646.1"/>
    <property type="molecule type" value="Genomic_DNA"/>
</dbReference>
<dbReference type="Proteomes" id="UP000636960">
    <property type="component" value="Unassembled WGS sequence"/>
</dbReference>
<sequence length="212" mass="22774">MIRLRGVDLDDLDPSGLRRLAPDLGLHRSDLFVLAGRRPVPADLRPLDPAASGAIGWLAWSLTYLPSAVPELHDLIRSLPQEPRPPDAAPPRRWQYPDGPGAVLVGLLHNRNLDWSGAAKFLFGVGHGPMLSASTIGMLGGGRKPLTPDLLAAFATFLDIPPADLSEATGISWPGNPPPSRPDVAALLWDARRLTAAQAEQILARARALRRS</sequence>
<dbReference type="RefSeq" id="WP_203784688.1">
    <property type="nucleotide sequence ID" value="NZ_BOMV01000057.1"/>
</dbReference>
<proteinExistence type="predicted"/>
<keyword evidence="2" id="KW-1185">Reference proteome</keyword>
<evidence type="ECO:0000313" key="1">
    <source>
        <dbReference type="EMBL" id="GIE97646.1"/>
    </source>
</evidence>
<accession>A0A919K6R9</accession>